<dbReference type="InterPro" id="IPR052909">
    <property type="entry name" value="Transposase_6_like"/>
</dbReference>
<dbReference type="PANTHER" id="PTHR46637">
    <property type="entry name" value="TIS1421-TRANSPOSASE PROTEIN A"/>
    <property type="match status" value="1"/>
</dbReference>
<evidence type="ECO:0000313" key="3">
    <source>
        <dbReference type="Proteomes" id="UP001250181"/>
    </source>
</evidence>
<dbReference type="Proteomes" id="UP001250181">
    <property type="component" value="Unassembled WGS sequence"/>
</dbReference>
<gene>
    <name evidence="2" type="ORF">RND61_21480</name>
</gene>
<reference evidence="2 3" key="1">
    <citation type="submission" date="2023-09" db="EMBL/GenBank/DDBJ databases">
        <title>Streptomyces sp. nov.: A antagonism against Alternaria gaisen Producing Streptochlin, Isolated from Tamarix root soil.</title>
        <authorList>
            <person name="Chen Y."/>
        </authorList>
    </citation>
    <scope>NUCLEOTIDE SEQUENCE [LARGE SCALE GENOMIC DNA]</scope>
    <source>
        <strain evidence="2 3">TRM76323</strain>
    </source>
</reference>
<proteinExistence type="predicted"/>
<keyword evidence="3" id="KW-1185">Reference proteome</keyword>
<protein>
    <submittedName>
        <fullName evidence="2">Transposase</fullName>
    </submittedName>
</protein>
<dbReference type="EMBL" id="JAWCTQ010000029">
    <property type="protein sequence ID" value="MDT9684608.1"/>
    <property type="molecule type" value="Genomic_DNA"/>
</dbReference>
<comment type="caution">
    <text evidence="2">The sequence shown here is derived from an EMBL/GenBank/DDBJ whole genome shotgun (WGS) entry which is preliminary data.</text>
</comment>
<dbReference type="Pfam" id="PF13340">
    <property type="entry name" value="DUF4096"/>
    <property type="match status" value="1"/>
</dbReference>
<organism evidence="2 3">
    <name type="scientific">Streptomyces tamarix</name>
    <dbReference type="NCBI Taxonomy" id="3078565"/>
    <lineage>
        <taxon>Bacteria</taxon>
        <taxon>Bacillati</taxon>
        <taxon>Actinomycetota</taxon>
        <taxon>Actinomycetes</taxon>
        <taxon>Kitasatosporales</taxon>
        <taxon>Streptomycetaceae</taxon>
        <taxon>Streptomyces</taxon>
    </lineage>
</organism>
<sequence length="113" mass="12801">MGETLARRLVSDRMWELFAPLIPEFAPRSQGGGTGPLDSRDVFTAVVFVLTSECAWRRLPPSFEVSPATAHRRFASWSRAGLWGRLRQAVLEYEEIGCDREWAMEIVEAAMSR</sequence>
<evidence type="ECO:0000313" key="2">
    <source>
        <dbReference type="EMBL" id="MDT9684608.1"/>
    </source>
</evidence>
<feature type="domain" description="Insertion element IS402-like" evidence="1">
    <location>
        <begin position="10"/>
        <end position="86"/>
    </location>
</feature>
<name>A0ABU3QPC7_9ACTN</name>
<dbReference type="RefSeq" id="WP_315879663.1">
    <property type="nucleotide sequence ID" value="NZ_JAWCTQ010000029.1"/>
</dbReference>
<accession>A0ABU3QPC7</accession>
<dbReference type="PANTHER" id="PTHR46637:SF1">
    <property type="entry name" value="BLL5188 PROTEIN"/>
    <property type="match status" value="1"/>
</dbReference>
<dbReference type="InterPro" id="IPR025161">
    <property type="entry name" value="IS402-like_dom"/>
</dbReference>
<evidence type="ECO:0000259" key="1">
    <source>
        <dbReference type="Pfam" id="PF13340"/>
    </source>
</evidence>